<comment type="caution">
    <text evidence="2">The sequence shown here is derived from an EMBL/GenBank/DDBJ whole genome shotgun (WGS) entry which is preliminary data.</text>
</comment>
<feature type="transmembrane region" description="Helical" evidence="1">
    <location>
        <begin position="96"/>
        <end position="117"/>
    </location>
</feature>
<evidence type="ECO:0000256" key="1">
    <source>
        <dbReference type="SAM" id="Phobius"/>
    </source>
</evidence>
<sequence length="262" mass="30055">MSILVIIEALVFFITFFVQGNYEVIPGYGVNNKGIIRIFQVVFLLYFVSWYFIWSYQTWRRAPLSLKPLTILLLIGSTLFSIVTVLMYALGAFIKTFNSIAFIVNGIGAFTTIIVILKDPRIIYILPFKAYRILVVDTNQSVALFKHDWAKVGELEENMFSMMLQAIGSVLDDILKKGEVQEIQMDRAVLLIHHDKTNSIVSILISSKSSKSLRYGLKRFHEKFVTVFHSNLDDERIVGGFEETRKIVDNIFDFVPNYKTVS</sequence>
<keyword evidence="1" id="KW-0472">Membrane</keyword>
<keyword evidence="1" id="KW-0812">Transmembrane</keyword>
<dbReference type="EMBL" id="BARU01009887">
    <property type="protein sequence ID" value="GAH42820.1"/>
    <property type="molecule type" value="Genomic_DNA"/>
</dbReference>
<evidence type="ECO:0000313" key="2">
    <source>
        <dbReference type="EMBL" id="GAH42820.1"/>
    </source>
</evidence>
<gene>
    <name evidence="2" type="ORF">S03H2_18994</name>
</gene>
<feature type="transmembrane region" description="Helical" evidence="1">
    <location>
        <begin position="5"/>
        <end position="22"/>
    </location>
</feature>
<name>X1GDC4_9ZZZZ</name>
<keyword evidence="1" id="KW-1133">Transmembrane helix</keyword>
<feature type="transmembrane region" description="Helical" evidence="1">
    <location>
        <begin position="66"/>
        <end position="90"/>
    </location>
</feature>
<dbReference type="AlphaFoldDB" id="X1GDC4"/>
<organism evidence="2">
    <name type="scientific">marine sediment metagenome</name>
    <dbReference type="NCBI Taxonomy" id="412755"/>
    <lineage>
        <taxon>unclassified sequences</taxon>
        <taxon>metagenomes</taxon>
        <taxon>ecological metagenomes</taxon>
    </lineage>
</organism>
<protein>
    <submittedName>
        <fullName evidence="2">Uncharacterized protein</fullName>
    </submittedName>
</protein>
<proteinExistence type="predicted"/>
<accession>X1GDC4</accession>
<reference evidence="2" key="1">
    <citation type="journal article" date="2014" name="Front. Microbiol.">
        <title>High frequency of phylogenetically diverse reductive dehalogenase-homologous genes in deep subseafloor sedimentary metagenomes.</title>
        <authorList>
            <person name="Kawai M."/>
            <person name="Futagami T."/>
            <person name="Toyoda A."/>
            <person name="Takaki Y."/>
            <person name="Nishi S."/>
            <person name="Hori S."/>
            <person name="Arai W."/>
            <person name="Tsubouchi T."/>
            <person name="Morono Y."/>
            <person name="Uchiyama I."/>
            <person name="Ito T."/>
            <person name="Fujiyama A."/>
            <person name="Inagaki F."/>
            <person name="Takami H."/>
        </authorList>
    </citation>
    <scope>NUCLEOTIDE SEQUENCE</scope>
    <source>
        <strain evidence="2">Expedition CK06-06</strain>
    </source>
</reference>
<feature type="transmembrane region" description="Helical" evidence="1">
    <location>
        <begin position="34"/>
        <end position="54"/>
    </location>
</feature>